<protein>
    <recommendedName>
        <fullName evidence="2">N-acetylglucosaminylphosphatidylinositol deacetylase</fullName>
        <ecNumber evidence="2">3.5.1.89</ecNumber>
    </recommendedName>
</protein>
<dbReference type="GO" id="GO:0005783">
    <property type="term" value="C:endoplasmic reticulum"/>
    <property type="evidence" value="ECO:0007669"/>
    <property type="project" value="TreeGrafter"/>
</dbReference>
<dbReference type="AlphaFoldDB" id="A0A7C9AAB3"/>
<reference evidence="3" key="2">
    <citation type="submission" date="2020-07" db="EMBL/GenBank/DDBJ databases">
        <authorList>
            <person name="Vera ALvarez R."/>
            <person name="Arias-Moreno D.M."/>
            <person name="Jimenez-Jacinto V."/>
            <person name="Jimenez-Bremont J.F."/>
            <person name="Swaminathan K."/>
            <person name="Moose S.P."/>
            <person name="Guerrero-Gonzalez M.L."/>
            <person name="Marino-Ramirez L."/>
            <person name="Landsman D."/>
            <person name="Rodriguez-Kessler M."/>
            <person name="Delgado-Sanchez P."/>
        </authorList>
    </citation>
    <scope>NUCLEOTIDE SEQUENCE</scope>
    <source>
        <tissue evidence="3">Cladode</tissue>
    </source>
</reference>
<accession>A0A7C9AAB3</accession>
<dbReference type="EMBL" id="GISG01213475">
    <property type="protein sequence ID" value="MBA4661750.1"/>
    <property type="molecule type" value="Transcribed_RNA"/>
</dbReference>
<keyword evidence="3" id="KW-0378">Hydrolase</keyword>
<evidence type="ECO:0000256" key="1">
    <source>
        <dbReference type="ARBA" id="ARBA00006066"/>
    </source>
</evidence>
<dbReference type="PANTHER" id="PTHR12993:SF11">
    <property type="entry name" value="N-ACETYLGLUCOSAMINYL-PHOSPHATIDYLINOSITOL DE-N-ACETYLASE"/>
    <property type="match status" value="1"/>
</dbReference>
<dbReference type="UniPathway" id="UPA00196"/>
<dbReference type="EC" id="3.5.1.89" evidence="2"/>
<dbReference type="InterPro" id="IPR003737">
    <property type="entry name" value="GlcNAc_PI_deacetylase-related"/>
</dbReference>
<dbReference type="GO" id="GO:0006506">
    <property type="term" value="P:GPI anchor biosynthetic process"/>
    <property type="evidence" value="ECO:0007669"/>
    <property type="project" value="UniProtKB-UniPathway"/>
</dbReference>
<dbReference type="SUPFAM" id="SSF102588">
    <property type="entry name" value="LmbE-like"/>
    <property type="match status" value="1"/>
</dbReference>
<dbReference type="EMBL" id="GISG01213478">
    <property type="protein sequence ID" value="MBA4661751.1"/>
    <property type="molecule type" value="Transcribed_RNA"/>
</dbReference>
<sequence>MEAENNFNFIISIESSYLIHSRVHLKHGNFTSVLRKYSGPVDIWLSSYFARCNSRGDVLCLINEHPLKSFSAMAQHMSQWVWFRKLFVTCSSYTYVNTLSRIAIN</sequence>
<dbReference type="GO" id="GO:0016020">
    <property type="term" value="C:membrane"/>
    <property type="evidence" value="ECO:0007669"/>
    <property type="project" value="GOC"/>
</dbReference>
<organism evidence="3">
    <name type="scientific">Opuntia streptacantha</name>
    <name type="common">Prickly pear cactus</name>
    <name type="synonym">Opuntia cardona</name>
    <dbReference type="NCBI Taxonomy" id="393608"/>
    <lineage>
        <taxon>Eukaryota</taxon>
        <taxon>Viridiplantae</taxon>
        <taxon>Streptophyta</taxon>
        <taxon>Embryophyta</taxon>
        <taxon>Tracheophyta</taxon>
        <taxon>Spermatophyta</taxon>
        <taxon>Magnoliopsida</taxon>
        <taxon>eudicotyledons</taxon>
        <taxon>Gunneridae</taxon>
        <taxon>Pentapetalae</taxon>
        <taxon>Caryophyllales</taxon>
        <taxon>Cactineae</taxon>
        <taxon>Cactaceae</taxon>
        <taxon>Opuntioideae</taxon>
        <taxon>Opuntia</taxon>
    </lineage>
</organism>
<reference evidence="3" key="1">
    <citation type="journal article" date="2013" name="J. Plant Res.">
        <title>Effect of fungi and light on seed germination of three Opuntia species from semiarid lands of central Mexico.</title>
        <authorList>
            <person name="Delgado-Sanchez P."/>
            <person name="Jimenez-Bremont J.F."/>
            <person name="Guerrero-Gonzalez Mde L."/>
            <person name="Flores J."/>
        </authorList>
    </citation>
    <scope>NUCLEOTIDE SEQUENCE</scope>
    <source>
        <tissue evidence="3">Cladode</tissue>
    </source>
</reference>
<name>A0A7C9AAB3_OPUST</name>
<dbReference type="GO" id="GO:0000225">
    <property type="term" value="F:N-acetylglucosaminylphosphatidylinositol deacetylase activity"/>
    <property type="evidence" value="ECO:0007669"/>
    <property type="project" value="UniProtKB-EC"/>
</dbReference>
<dbReference type="PANTHER" id="PTHR12993">
    <property type="entry name" value="N-ACETYLGLUCOSAMINYL-PHOSPHATIDYLINOSITOL DE-N-ACETYLASE-RELATED"/>
    <property type="match status" value="1"/>
</dbReference>
<evidence type="ECO:0000256" key="2">
    <source>
        <dbReference type="ARBA" id="ARBA00012176"/>
    </source>
</evidence>
<evidence type="ECO:0000313" key="3">
    <source>
        <dbReference type="EMBL" id="MBA4661751.1"/>
    </source>
</evidence>
<dbReference type="InterPro" id="IPR024078">
    <property type="entry name" value="LmbE-like_dom_sf"/>
</dbReference>
<proteinExistence type="inferred from homology"/>
<comment type="similarity">
    <text evidence="1">Belongs to the PIGL family.</text>
</comment>